<protein>
    <submittedName>
        <fullName evidence="1">Uncharacterized protein</fullName>
    </submittedName>
</protein>
<gene>
    <name evidence="1" type="ORF">Cdeb_01234</name>
</gene>
<dbReference type="EMBL" id="AZRV01000035">
    <property type="protein sequence ID" value="RKO61763.1"/>
    <property type="molecule type" value="Genomic_DNA"/>
</dbReference>
<proteinExistence type="predicted"/>
<dbReference type="Proteomes" id="UP000286235">
    <property type="component" value="Unassembled WGS sequence"/>
</dbReference>
<comment type="caution">
    <text evidence="1">The sequence shown here is derived from an EMBL/GenBank/DDBJ whole genome shotgun (WGS) entry which is preliminary data.</text>
</comment>
<keyword evidence="2" id="KW-1185">Reference proteome</keyword>
<name>A0A420VEH4_9BACI</name>
<evidence type="ECO:0000313" key="1">
    <source>
        <dbReference type="EMBL" id="RKO61763.1"/>
    </source>
</evidence>
<evidence type="ECO:0000313" key="2">
    <source>
        <dbReference type="Proteomes" id="UP000286235"/>
    </source>
</evidence>
<dbReference type="RefSeq" id="WP_183041610.1">
    <property type="nucleotide sequence ID" value="NZ_AZRV01000035.1"/>
</dbReference>
<sequence length="56" mass="6243">MKKEVFVNLGAYVVVEIGGKTENEVKDEAENKVLDLLDAGNVPAEVFVSEIRDYEE</sequence>
<reference evidence="1 2" key="1">
    <citation type="submission" date="2013-12" db="EMBL/GenBank/DDBJ databases">
        <title>Genome and proteome characterization of Caldibacillus debilis GB1 derived from a cellulolytic aero-tolerant co-culture.</title>
        <authorList>
            <person name="Wushke S.T."/>
            <person name="Zhang X."/>
            <person name="Fristensky B."/>
            <person name="Wilkins J.A."/>
            <person name="Levin D.B."/>
            <person name="Sparling R."/>
        </authorList>
    </citation>
    <scope>NUCLEOTIDE SEQUENCE [LARGE SCALE GENOMIC DNA]</scope>
    <source>
        <strain evidence="1 2">GB1</strain>
    </source>
</reference>
<accession>A0A420VEH4</accession>
<organism evidence="1 2">
    <name type="scientific">Caldibacillus debilis GB1</name>
    <dbReference type="NCBI Taxonomy" id="1339248"/>
    <lineage>
        <taxon>Bacteria</taxon>
        <taxon>Bacillati</taxon>
        <taxon>Bacillota</taxon>
        <taxon>Bacilli</taxon>
        <taxon>Bacillales</taxon>
        <taxon>Bacillaceae</taxon>
        <taxon>Caldibacillus</taxon>
    </lineage>
</organism>
<dbReference type="AlphaFoldDB" id="A0A420VEH4"/>